<evidence type="ECO:0000256" key="4">
    <source>
        <dbReference type="ARBA" id="ARBA00022723"/>
    </source>
</evidence>
<keyword evidence="5" id="KW-0862">Zinc</keyword>
<comment type="similarity">
    <text evidence="2">Belongs to the FLZ family.</text>
</comment>
<protein>
    <recommendedName>
        <fullName evidence="8">FLZ-type domain-containing protein</fullName>
    </recommendedName>
</protein>
<gene>
    <name evidence="9" type="ORF">CEURO_LOCUS6768</name>
</gene>
<comment type="caution">
    <text evidence="9">The sequence shown here is derived from an EMBL/GenBank/DDBJ whole genome shotgun (WGS) entry which is preliminary data.</text>
</comment>
<evidence type="ECO:0000256" key="7">
    <source>
        <dbReference type="SAM" id="MobiDB-lite"/>
    </source>
</evidence>
<evidence type="ECO:0000256" key="5">
    <source>
        <dbReference type="ARBA" id="ARBA00022771"/>
    </source>
</evidence>
<dbReference type="PROSITE" id="PS51795">
    <property type="entry name" value="ZF_FLZ"/>
    <property type="match status" value="1"/>
</dbReference>
<dbReference type="GO" id="GO:0005737">
    <property type="term" value="C:cytoplasm"/>
    <property type="evidence" value="ECO:0007669"/>
    <property type="project" value="UniProtKB-SubCell"/>
</dbReference>
<evidence type="ECO:0000313" key="9">
    <source>
        <dbReference type="EMBL" id="CAH9078506.1"/>
    </source>
</evidence>
<keyword evidence="3" id="KW-0963">Cytoplasm</keyword>
<evidence type="ECO:0000256" key="6">
    <source>
        <dbReference type="PROSITE-ProRule" id="PRU01131"/>
    </source>
</evidence>
<keyword evidence="5" id="KW-0863">Zinc-finger</keyword>
<reference evidence="9" key="1">
    <citation type="submission" date="2022-07" db="EMBL/GenBank/DDBJ databases">
        <authorList>
            <person name="Macas J."/>
            <person name="Novak P."/>
            <person name="Neumann P."/>
        </authorList>
    </citation>
    <scope>NUCLEOTIDE SEQUENCE</scope>
</reference>
<dbReference type="Proteomes" id="UP001152484">
    <property type="component" value="Unassembled WGS sequence"/>
</dbReference>
<comment type="subcellular location">
    <subcellularLocation>
        <location evidence="1">Cytoplasm</location>
    </subcellularLocation>
</comment>
<dbReference type="AlphaFoldDB" id="A0A9P0YVM7"/>
<feature type="compositionally biased region" description="Low complexity" evidence="7">
    <location>
        <begin position="117"/>
        <end position="130"/>
    </location>
</feature>
<keyword evidence="4" id="KW-0479">Metal-binding</keyword>
<evidence type="ECO:0000256" key="3">
    <source>
        <dbReference type="ARBA" id="ARBA00022490"/>
    </source>
</evidence>
<evidence type="ECO:0000256" key="2">
    <source>
        <dbReference type="ARBA" id="ARBA00009374"/>
    </source>
</evidence>
<evidence type="ECO:0000256" key="1">
    <source>
        <dbReference type="ARBA" id="ARBA00004496"/>
    </source>
</evidence>
<accession>A0A9P0YVM7</accession>
<sequence>MKLGKRPRPAMPRTNTITEFPPDQIAVDPPPPAVANHPTAFSALDLVPGRRESGGFAETAHFLTACSLCKRRLYPGRDIYMYRGDTGFCSLECREQQMRRDERKEKCSVITSKRKGATATSAAAATGSKGVANPSDSIATV</sequence>
<proteinExistence type="inferred from homology"/>
<organism evidence="9 10">
    <name type="scientific">Cuscuta europaea</name>
    <name type="common">European dodder</name>
    <dbReference type="NCBI Taxonomy" id="41803"/>
    <lineage>
        <taxon>Eukaryota</taxon>
        <taxon>Viridiplantae</taxon>
        <taxon>Streptophyta</taxon>
        <taxon>Embryophyta</taxon>
        <taxon>Tracheophyta</taxon>
        <taxon>Spermatophyta</taxon>
        <taxon>Magnoliopsida</taxon>
        <taxon>eudicotyledons</taxon>
        <taxon>Gunneridae</taxon>
        <taxon>Pentapetalae</taxon>
        <taxon>asterids</taxon>
        <taxon>lamiids</taxon>
        <taxon>Solanales</taxon>
        <taxon>Convolvulaceae</taxon>
        <taxon>Cuscuteae</taxon>
        <taxon>Cuscuta</taxon>
        <taxon>Cuscuta subgen. Cuscuta</taxon>
    </lineage>
</organism>
<dbReference type="PANTHER" id="PTHR33059">
    <property type="entry name" value="FCS-LIKE ZINC FINGER 5"/>
    <property type="match status" value="1"/>
</dbReference>
<feature type="zinc finger region" description="FLZ-type" evidence="6">
    <location>
        <begin position="61"/>
        <end position="105"/>
    </location>
</feature>
<feature type="domain" description="FLZ-type" evidence="8">
    <location>
        <begin position="61"/>
        <end position="105"/>
    </location>
</feature>
<dbReference type="EMBL" id="CAMAPE010000010">
    <property type="protein sequence ID" value="CAH9078506.1"/>
    <property type="molecule type" value="Genomic_DNA"/>
</dbReference>
<name>A0A9P0YVM7_CUSEU</name>
<evidence type="ECO:0000259" key="8">
    <source>
        <dbReference type="PROSITE" id="PS51795"/>
    </source>
</evidence>
<dbReference type="GO" id="GO:0008270">
    <property type="term" value="F:zinc ion binding"/>
    <property type="evidence" value="ECO:0007669"/>
    <property type="project" value="UniProtKB-KW"/>
</dbReference>
<dbReference type="InterPro" id="IPR007650">
    <property type="entry name" value="Zf-FLZ_dom"/>
</dbReference>
<dbReference type="OrthoDB" id="1302993at2759"/>
<dbReference type="PANTHER" id="PTHR33059:SF4">
    <property type="entry name" value="FCS-LIKE ZINC FINGER 5"/>
    <property type="match status" value="1"/>
</dbReference>
<keyword evidence="10" id="KW-1185">Reference proteome</keyword>
<dbReference type="Pfam" id="PF04570">
    <property type="entry name" value="zf-FLZ"/>
    <property type="match status" value="1"/>
</dbReference>
<feature type="region of interest" description="Disordered" evidence="7">
    <location>
        <begin position="1"/>
        <end position="24"/>
    </location>
</feature>
<feature type="region of interest" description="Disordered" evidence="7">
    <location>
        <begin position="99"/>
        <end position="141"/>
    </location>
</feature>
<evidence type="ECO:0000313" key="10">
    <source>
        <dbReference type="Proteomes" id="UP001152484"/>
    </source>
</evidence>